<name>G0J078_CYCMS</name>
<protein>
    <recommendedName>
        <fullName evidence="3">Lipoprotein</fullName>
    </recommendedName>
</protein>
<dbReference type="HOGENOM" id="CLU_764444_0_0_10"/>
<evidence type="ECO:0000313" key="1">
    <source>
        <dbReference type="EMBL" id="AEL27339.1"/>
    </source>
</evidence>
<dbReference type="Proteomes" id="UP000001635">
    <property type="component" value="Chromosome"/>
</dbReference>
<dbReference type="eggNOG" id="COG3391">
    <property type="taxonomic scope" value="Bacteria"/>
</dbReference>
<gene>
    <name evidence="1" type="ordered locus">Cycma_3622</name>
</gene>
<dbReference type="PROSITE" id="PS51257">
    <property type="entry name" value="PROKAR_LIPOPROTEIN"/>
    <property type="match status" value="1"/>
</dbReference>
<dbReference type="EMBL" id="CP002955">
    <property type="protein sequence ID" value="AEL27339.1"/>
    <property type="molecule type" value="Genomic_DNA"/>
</dbReference>
<dbReference type="AlphaFoldDB" id="G0J078"/>
<sequence length="362" mass="40851">MKILLLLNKNNLLILISGLLLCACKKSDPSNKVFTKETIPKSIDLVSQKYYYPELLKPNNLLVKNDFIVIQELTNQPPMHILDKKTLQYLNSKGESGFGPGEITDSFMFDFGNDEGTFWVYSLGGKTYSEFELRDDSHQPTQQIKQKENFITAINLVWATDSSVMTRMANDPARYIEFKLEGDRINEFGTWKEIEPKKEFKGISNFNLGDLHQGKLLRKPNSDIFVHVGIRRDRIEILNRKTGEILAINGPLNHVPGFSIVGKGSGAGLVINEGEPYAYSSACLGNKYIYGLFCGRNREELLNSEINSTTVYVFDYEGNSKFELILDRSLQSIAVDEKSGKLYGITTDRDPGLAVFSLPDNF</sequence>
<dbReference type="OrthoDB" id="1100397at2"/>
<dbReference type="Pfam" id="PF15869">
    <property type="entry name" value="TolB_like"/>
    <property type="match status" value="1"/>
</dbReference>
<organism evidence="1 2">
    <name type="scientific">Cyclobacterium marinum (strain ATCC 25205 / DSM 745 / LMG 13164 / NCIMB 1802)</name>
    <name type="common">Flectobacillus marinus</name>
    <dbReference type="NCBI Taxonomy" id="880070"/>
    <lineage>
        <taxon>Bacteria</taxon>
        <taxon>Pseudomonadati</taxon>
        <taxon>Bacteroidota</taxon>
        <taxon>Cytophagia</taxon>
        <taxon>Cytophagales</taxon>
        <taxon>Cyclobacteriaceae</taxon>
        <taxon>Cyclobacterium</taxon>
    </lineage>
</organism>
<dbReference type="KEGG" id="cmr:Cycma_3622"/>
<evidence type="ECO:0008006" key="3">
    <source>
        <dbReference type="Google" id="ProtNLM"/>
    </source>
</evidence>
<evidence type="ECO:0000313" key="2">
    <source>
        <dbReference type="Proteomes" id="UP000001635"/>
    </source>
</evidence>
<dbReference type="RefSeq" id="WP_014021625.1">
    <property type="nucleotide sequence ID" value="NC_015914.1"/>
</dbReference>
<reference evidence="2" key="1">
    <citation type="submission" date="2011-07" db="EMBL/GenBank/DDBJ databases">
        <title>The complete genome of Cyclobacterium marinum DSM 745.</title>
        <authorList>
            <person name="Lucas S."/>
            <person name="Han J."/>
            <person name="Lapidus A."/>
            <person name="Bruce D."/>
            <person name="Goodwin L."/>
            <person name="Pitluck S."/>
            <person name="Peters L."/>
            <person name="Kyrpides N."/>
            <person name="Mavromatis K."/>
            <person name="Ivanova N."/>
            <person name="Ovchinnikova G."/>
            <person name="Chertkov O."/>
            <person name="Detter J.C."/>
            <person name="Tapia R."/>
            <person name="Han C."/>
            <person name="Land M."/>
            <person name="Hauser L."/>
            <person name="Markowitz V."/>
            <person name="Cheng J.-F."/>
            <person name="Hugenholtz P."/>
            <person name="Woyke T."/>
            <person name="Wu D."/>
            <person name="Tindall B."/>
            <person name="Schuetze A."/>
            <person name="Brambilla E."/>
            <person name="Klenk H.-P."/>
            <person name="Eisen J.A."/>
        </authorList>
    </citation>
    <scope>NUCLEOTIDE SEQUENCE [LARGE SCALE GENOMIC DNA]</scope>
    <source>
        <strain evidence="2">ATCC 25205 / DSM 745 / LMG 13164 / NCIMB 1802</strain>
    </source>
</reference>
<proteinExistence type="predicted"/>
<accession>G0J078</accession>
<keyword evidence="2" id="KW-1185">Reference proteome</keyword>